<organism evidence="4 5">
    <name type="scientific">Rosa chinensis</name>
    <name type="common">China rose</name>
    <dbReference type="NCBI Taxonomy" id="74649"/>
    <lineage>
        <taxon>Eukaryota</taxon>
        <taxon>Viridiplantae</taxon>
        <taxon>Streptophyta</taxon>
        <taxon>Embryophyta</taxon>
        <taxon>Tracheophyta</taxon>
        <taxon>Spermatophyta</taxon>
        <taxon>Magnoliopsida</taxon>
        <taxon>eudicotyledons</taxon>
        <taxon>Gunneridae</taxon>
        <taxon>Pentapetalae</taxon>
        <taxon>rosids</taxon>
        <taxon>fabids</taxon>
        <taxon>Rosales</taxon>
        <taxon>Rosaceae</taxon>
        <taxon>Rosoideae</taxon>
        <taxon>Rosoideae incertae sedis</taxon>
        <taxon>Rosa</taxon>
    </lineage>
</organism>
<dbReference type="Proteomes" id="UP000238479">
    <property type="component" value="Chromosome 7"/>
</dbReference>
<dbReference type="OrthoDB" id="10367909at2759"/>
<dbReference type="PROSITE" id="PS51375">
    <property type="entry name" value="PPR"/>
    <property type="match status" value="3"/>
</dbReference>
<comment type="similarity">
    <text evidence="1">Belongs to the PPR family. P subfamily.</text>
</comment>
<dbReference type="Gene3D" id="1.25.40.10">
    <property type="entry name" value="Tetratricopeptide repeat domain"/>
    <property type="match status" value="2"/>
</dbReference>
<protein>
    <submittedName>
        <fullName evidence="4">Putative pentatricopeptide</fullName>
    </submittedName>
</protein>
<dbReference type="PANTHER" id="PTHR47941">
    <property type="entry name" value="PENTATRICOPEPTIDE REPEAT-CONTAINING PROTEIN 3, MITOCHONDRIAL"/>
    <property type="match status" value="1"/>
</dbReference>
<keyword evidence="2" id="KW-0677">Repeat</keyword>
<gene>
    <name evidence="4" type="ORF">RchiOBHm_Chr7g0235841</name>
</gene>
<sequence length="411" mass="45875">MADTRSPNSAADDDLKKHAMRVFKEATKDCADIVFEIKFDMIRDYESLHQCAVDLFKSIANTGLVDFPEELKALSEAAILSDVAVHTIVIGEYFTARKTKATLKAFQHMIATGVAPKSCSYSLLITALALDFSDPNFLVNAKKYFMEMLVKGFKPNSGSYMLVLDAISCRESEGKAREFLEQIKAKGFVPARNLYQFEVGHAIEAMSAMKMYDDLEDSITDEDMQKVFSEWRTNHDLLTKESMKMYTALIEDDNVEQAMEIFRVNAERGILPIVVVHTCVIEAYFSFGKTKDALEAYQGMLAAGVAPNCYTYTVLIKGLTADPNFIGDAKKCLLDMMDRGMRPNAATYTAVLEGFARKEDKAAEEEGKELVKVMIRKGHGPKAKAMMEVLKGSPTPLIRRVLDITFSKLKA</sequence>
<dbReference type="AlphaFoldDB" id="A0A2P6PGS7"/>
<dbReference type="InterPro" id="IPR011990">
    <property type="entry name" value="TPR-like_helical_dom_sf"/>
</dbReference>
<feature type="repeat" description="PPR" evidence="3">
    <location>
        <begin position="273"/>
        <end position="307"/>
    </location>
</feature>
<dbReference type="STRING" id="74649.A0A2P6PGS7"/>
<evidence type="ECO:0000256" key="2">
    <source>
        <dbReference type="ARBA" id="ARBA00022737"/>
    </source>
</evidence>
<reference evidence="4 5" key="1">
    <citation type="journal article" date="2018" name="Nat. Genet.">
        <title>The Rosa genome provides new insights in the design of modern roses.</title>
        <authorList>
            <person name="Bendahmane M."/>
        </authorList>
    </citation>
    <scope>NUCLEOTIDE SEQUENCE [LARGE SCALE GENOMIC DNA]</scope>
    <source>
        <strain evidence="5">cv. Old Blush</strain>
    </source>
</reference>
<evidence type="ECO:0000313" key="5">
    <source>
        <dbReference type="Proteomes" id="UP000238479"/>
    </source>
</evidence>
<dbReference type="InterPro" id="IPR002885">
    <property type="entry name" value="PPR_rpt"/>
</dbReference>
<proteinExistence type="inferred from homology"/>
<evidence type="ECO:0000313" key="4">
    <source>
        <dbReference type="EMBL" id="PRQ21134.1"/>
    </source>
</evidence>
<accession>A0A2P6PGS7</accession>
<dbReference type="NCBIfam" id="TIGR00756">
    <property type="entry name" value="PPR"/>
    <property type="match status" value="1"/>
</dbReference>
<dbReference type="Gramene" id="PRQ21134">
    <property type="protein sequence ID" value="PRQ21134"/>
    <property type="gene ID" value="RchiOBHm_Chr7g0235841"/>
</dbReference>
<dbReference type="EMBL" id="PDCK01000045">
    <property type="protein sequence ID" value="PRQ21134.1"/>
    <property type="molecule type" value="Genomic_DNA"/>
</dbReference>
<dbReference type="Pfam" id="PF13041">
    <property type="entry name" value="PPR_2"/>
    <property type="match status" value="1"/>
</dbReference>
<evidence type="ECO:0000256" key="1">
    <source>
        <dbReference type="ARBA" id="ARBA00007626"/>
    </source>
</evidence>
<name>A0A2P6PGS7_ROSCH</name>
<feature type="repeat" description="PPR" evidence="3">
    <location>
        <begin position="344"/>
        <end position="381"/>
    </location>
</feature>
<feature type="repeat" description="PPR" evidence="3">
    <location>
        <begin position="308"/>
        <end position="343"/>
    </location>
</feature>
<keyword evidence="5" id="KW-1185">Reference proteome</keyword>
<comment type="caution">
    <text evidence="4">The sequence shown here is derived from an EMBL/GenBank/DDBJ whole genome shotgun (WGS) entry which is preliminary data.</text>
</comment>
<evidence type="ECO:0000256" key="3">
    <source>
        <dbReference type="PROSITE-ProRule" id="PRU00708"/>
    </source>
</evidence>